<evidence type="ECO:0000259" key="3">
    <source>
        <dbReference type="Pfam" id="PF03968"/>
    </source>
</evidence>
<reference evidence="4 5" key="1">
    <citation type="submission" date="2021-12" db="EMBL/GenBank/DDBJ databases">
        <title>Genome sequence of Acetobacter sicerae DmPark20a_162.</title>
        <authorList>
            <person name="Chaston J.M."/>
        </authorList>
    </citation>
    <scope>NUCLEOTIDE SEQUENCE [LARGE SCALE GENOMIC DNA]</scope>
    <source>
        <strain evidence="4 5">DmPark20a_162</strain>
    </source>
</reference>
<comment type="caution">
    <text evidence="4">The sequence shown here is derived from an EMBL/GenBank/DDBJ whole genome shotgun (WGS) entry which is preliminary data.</text>
</comment>
<keyword evidence="1" id="KW-0732">Signal</keyword>
<feature type="region of interest" description="Disordered" evidence="2">
    <location>
        <begin position="101"/>
        <end position="158"/>
    </location>
</feature>
<dbReference type="Proteomes" id="UP001521074">
    <property type="component" value="Unassembled WGS sequence"/>
</dbReference>
<dbReference type="InterPro" id="IPR005653">
    <property type="entry name" value="OstA-like_N"/>
</dbReference>
<accession>A0ABS8VWF8</accession>
<evidence type="ECO:0000256" key="2">
    <source>
        <dbReference type="SAM" id="MobiDB-lite"/>
    </source>
</evidence>
<dbReference type="EMBL" id="JAJSOJ010000040">
    <property type="protein sequence ID" value="MCE0744554.1"/>
    <property type="molecule type" value="Genomic_DNA"/>
</dbReference>
<feature type="compositionally biased region" description="Low complexity" evidence="2">
    <location>
        <begin position="134"/>
        <end position="157"/>
    </location>
</feature>
<name>A0ABS8VWF8_9PROT</name>
<dbReference type="InterPro" id="IPR052037">
    <property type="entry name" value="LPS_export_LptA"/>
</dbReference>
<dbReference type="Gene3D" id="2.60.450.10">
    <property type="entry name" value="Lipopolysaccharide (LPS) transport protein A like domain"/>
    <property type="match status" value="2"/>
</dbReference>
<dbReference type="Pfam" id="PF03968">
    <property type="entry name" value="LptD_N"/>
    <property type="match status" value="1"/>
</dbReference>
<dbReference type="PANTHER" id="PTHR36504:SF1">
    <property type="entry name" value="LIPOPOLYSACCHARIDE EXPORT SYSTEM PROTEIN LPTA"/>
    <property type="match status" value="1"/>
</dbReference>
<sequence>MVSLRTSSLLFTKRFWRDLALTGALAASGASLTVFGTAPAFAQAIDLSHGGQITVTAVGGFDWDQNAQKVTAYNQAQAVRGDVTVTADKLIAYYRKKAASPDAQTPGAAPPATPGAPAATPPEADHPTAVNPGGAEESPAPAKSADAPSGGPDSSGSNEIYRLEAIGNVHIFTQTDQAWGDKAIYDIDQATLVMTGHALKLTTPQDLLTARDTMEYYSQTRISIGRGNATVTTNEGKQIRADVLVGYSAPPADTPAQPADAKKAGGDPIANGSGKLEKVNAFGHVWVRTQTETITGDRGVYVPDTGIARIVGNVHITRGQNQLQGSAAVINMHTGVATMTEQPGARVSGLVVPNGDGNGNSKGGH</sequence>
<protein>
    <submittedName>
        <fullName evidence="4">LptA/OstA family protein</fullName>
    </submittedName>
</protein>
<gene>
    <name evidence="4" type="ORF">LWC05_11730</name>
</gene>
<evidence type="ECO:0000313" key="4">
    <source>
        <dbReference type="EMBL" id="MCE0744554.1"/>
    </source>
</evidence>
<organism evidence="4 5">
    <name type="scientific">Acetobacter sicerae</name>
    <dbReference type="NCBI Taxonomy" id="85325"/>
    <lineage>
        <taxon>Bacteria</taxon>
        <taxon>Pseudomonadati</taxon>
        <taxon>Pseudomonadota</taxon>
        <taxon>Alphaproteobacteria</taxon>
        <taxon>Acetobacterales</taxon>
        <taxon>Acetobacteraceae</taxon>
        <taxon>Acetobacter</taxon>
    </lineage>
</organism>
<dbReference type="RefSeq" id="WP_232878359.1">
    <property type="nucleotide sequence ID" value="NZ_JAJSOJ010000040.1"/>
</dbReference>
<proteinExistence type="predicted"/>
<keyword evidence="5" id="KW-1185">Reference proteome</keyword>
<dbReference type="PANTHER" id="PTHR36504">
    <property type="entry name" value="LIPOPOLYSACCHARIDE EXPORT SYSTEM PROTEIN LPTA"/>
    <property type="match status" value="1"/>
</dbReference>
<feature type="domain" description="Organic solvent tolerance-like N-terminal" evidence="3">
    <location>
        <begin position="63"/>
        <end position="210"/>
    </location>
</feature>
<evidence type="ECO:0000313" key="5">
    <source>
        <dbReference type="Proteomes" id="UP001521074"/>
    </source>
</evidence>
<evidence type="ECO:0000256" key="1">
    <source>
        <dbReference type="ARBA" id="ARBA00022729"/>
    </source>
</evidence>